<dbReference type="STRING" id="910347.SAMN05421773_113127"/>
<dbReference type="OrthoDB" id="3902397at2"/>
<name>A0A1I1RIZ4_9ACTN</name>
<organism evidence="2 3">
    <name type="scientific">Streptomyces aidingensis</name>
    <dbReference type="NCBI Taxonomy" id="910347"/>
    <lineage>
        <taxon>Bacteria</taxon>
        <taxon>Bacillati</taxon>
        <taxon>Actinomycetota</taxon>
        <taxon>Actinomycetes</taxon>
        <taxon>Kitasatosporales</taxon>
        <taxon>Streptomycetaceae</taxon>
        <taxon>Streptomyces</taxon>
    </lineage>
</organism>
<feature type="region of interest" description="Disordered" evidence="1">
    <location>
        <begin position="85"/>
        <end position="140"/>
    </location>
</feature>
<proteinExistence type="predicted"/>
<dbReference type="EMBL" id="FOLM01000013">
    <property type="protein sequence ID" value="SFD34259.1"/>
    <property type="molecule type" value="Genomic_DNA"/>
</dbReference>
<evidence type="ECO:0000313" key="3">
    <source>
        <dbReference type="Proteomes" id="UP000199207"/>
    </source>
</evidence>
<dbReference type="SUPFAM" id="SSF50998">
    <property type="entry name" value="Quinoprotein alcohol dehydrogenase-like"/>
    <property type="match status" value="1"/>
</dbReference>
<feature type="compositionally biased region" description="Pro residues" evidence="1">
    <location>
        <begin position="590"/>
        <end position="600"/>
    </location>
</feature>
<gene>
    <name evidence="2" type="ORF">SAMN05421773_113127</name>
</gene>
<dbReference type="InterPro" id="IPR051200">
    <property type="entry name" value="Host-pathogen_enzymatic-act"/>
</dbReference>
<dbReference type="PANTHER" id="PTHR47197">
    <property type="entry name" value="PROTEIN NIRF"/>
    <property type="match status" value="1"/>
</dbReference>
<reference evidence="2 3" key="1">
    <citation type="submission" date="2016-10" db="EMBL/GenBank/DDBJ databases">
        <authorList>
            <person name="de Groot N.N."/>
        </authorList>
    </citation>
    <scope>NUCLEOTIDE SEQUENCE [LARGE SCALE GENOMIC DNA]</scope>
    <source>
        <strain evidence="2 3">CGMCC 4.5739</strain>
    </source>
</reference>
<evidence type="ECO:0000256" key="1">
    <source>
        <dbReference type="SAM" id="MobiDB-lite"/>
    </source>
</evidence>
<dbReference type="RefSeq" id="WP_093840572.1">
    <property type="nucleotide sequence ID" value="NZ_FOLM01000013.1"/>
</dbReference>
<protein>
    <submittedName>
        <fullName evidence="2">PQQ-like domain-containing protein</fullName>
    </submittedName>
</protein>
<feature type="compositionally biased region" description="Low complexity" evidence="1">
    <location>
        <begin position="565"/>
        <end position="586"/>
    </location>
</feature>
<feature type="compositionally biased region" description="Low complexity" evidence="1">
    <location>
        <begin position="104"/>
        <end position="127"/>
    </location>
</feature>
<dbReference type="Gene3D" id="2.130.10.10">
    <property type="entry name" value="YVTN repeat-like/Quinoprotein amine dehydrogenase"/>
    <property type="match status" value="3"/>
</dbReference>
<dbReference type="Proteomes" id="UP000199207">
    <property type="component" value="Unassembled WGS sequence"/>
</dbReference>
<dbReference type="InterPro" id="IPR015943">
    <property type="entry name" value="WD40/YVTN_repeat-like_dom_sf"/>
</dbReference>
<feature type="region of interest" description="Disordered" evidence="1">
    <location>
        <begin position="558"/>
        <end position="600"/>
    </location>
</feature>
<dbReference type="AlphaFoldDB" id="A0A1I1RIZ4"/>
<sequence length="926" mass="94899">MTDAQRLTDLLRARPGGAAWQEICTLLEACDERTLAAVTPLVLRWPAAQREMPDHWWAQWVRGDPRPCHLLAGTRNLGRLDRVETGTVATPVEEDWDEEPPAPAADRAAGRAADSAADCAPDCAPEGSPEGSPGIAPAVAAARQTSEVSAATALSPAPGAPLVPAAGVLPDALAMTDPLPAPPAAASFYQGASAVAAPPGLRWLALGARAAWQDRGGDIVRWETTRDAPLVWYLDGGECHDEAYDLQVSPDGRTVATSVHGVWRAWSAATGRPLWRLGPDRTGTGGTGPEEGSTSLDDLVRIAFSGDGRRVAFGTGSSDVVSVLDSRTGRILLALDREAEAFGPVALDRTGARLAHACPAGRVAIREVATGRLLATADTGLTALTALAMAPDGTAVFAVGGTVGGVPEAAGLLTRARPGARLLTLAAVPHRTGPDGTALLPAGPVIRPAPAPESIDAASPASAMTARAAWTPAGPHAFLAADFGSVLFDAEGRVLWADPAGAAGSFTPDGRALVVVQEEVTAWFLDGLRRPDGAPPAAGPPAPGTVLLGGLPCGLGRNDSAQPSGAGRTALNGLNGLNGPNAAAGRRPPEPPAGQPGPPPCSYWPVWPAAVTDEARRLVFSAKVDRFCGERRDVLCHWPDGEPGRTEPRITLLPGGPEAAADCALAFSPRGDAVARALSGAACQLLLHDPDTGECRWSWALPPGPAAGGPADLHLAFSGNGRRLVLASATGRVVLLDVRRGTPLHTLAEPAGPHHTALDTTGGLLAYGTAEQRVLVRATGTGQVLLDTAPARLRRITGLAFAPDARTLAVAGATRSQDAALWLLPLPPGRRPGGGAPAAGPAAEPRIAVHDFPMSDPSDGALVWSAAGPRVHFAGDRAAGVVWDAATGRVLADIPFGAQQGGVALSPDGATLVTVTQYGARRWPLP</sequence>
<keyword evidence="3" id="KW-1185">Reference proteome</keyword>
<dbReference type="InterPro" id="IPR011047">
    <property type="entry name" value="Quinoprotein_ADH-like_sf"/>
</dbReference>
<evidence type="ECO:0000313" key="2">
    <source>
        <dbReference type="EMBL" id="SFD34259.1"/>
    </source>
</evidence>
<accession>A0A1I1RIZ4</accession>
<dbReference type="PANTHER" id="PTHR47197:SF3">
    <property type="entry name" value="DIHYDRO-HEME D1 DEHYDROGENASE"/>
    <property type="match status" value="1"/>
</dbReference>